<dbReference type="PANTHER" id="PTHR23074">
    <property type="entry name" value="AAA DOMAIN-CONTAINING"/>
    <property type="match status" value="1"/>
</dbReference>
<dbReference type="InterPro" id="IPR027417">
    <property type="entry name" value="P-loop_NTPase"/>
</dbReference>
<dbReference type="InterPro" id="IPR003593">
    <property type="entry name" value="AAA+_ATPase"/>
</dbReference>
<dbReference type="InterPro" id="IPR050304">
    <property type="entry name" value="MT-severing_AAA_ATPase"/>
</dbReference>
<evidence type="ECO:0000313" key="6">
    <source>
        <dbReference type="Proteomes" id="UP001600064"/>
    </source>
</evidence>
<evidence type="ECO:0000313" key="5">
    <source>
        <dbReference type="EMBL" id="KAL2268444.1"/>
    </source>
</evidence>
<keyword evidence="2" id="KW-0067">ATP-binding</keyword>
<dbReference type="PROSITE" id="PS00674">
    <property type="entry name" value="AAA"/>
    <property type="match status" value="1"/>
</dbReference>
<dbReference type="Proteomes" id="UP001600064">
    <property type="component" value="Unassembled WGS sequence"/>
</dbReference>
<gene>
    <name evidence="5" type="ORF">VTJ83DRAFT_3290</name>
</gene>
<evidence type="ECO:0000256" key="3">
    <source>
        <dbReference type="SAM" id="MobiDB-lite"/>
    </source>
</evidence>
<proteinExistence type="predicted"/>
<sequence length="757" mass="82423">MAPDAGGDQPSDLLAPLFQSLAIGVASSSSAGPSKVPFRLGLSKPSEDPAKPSSASSTAPKPRLTHIYSHAVNDQRPPVDRDRCSRCYTWLGTGPPLYRLPCCEAPLCHLCLRDALNDRLDNDVWCSPGAAQWISCLAGACETTIAWEALADATRPAGDAPHPWKGMLNAAWRAREALWRIRPRPTRGELELAQRLHRALVDRNLMLRWHDLEPLALEDPWNPPPLCPVRSGFLTQSVPLLTRMLKKETRCCTRCSKDFDVVDARNDAAWTSIFLTFPGDWAWLVFGRPSKAVLPECAAKHSLDICPSCLPRQLLSGLKTDNAVANNVTYRFVCPLCNHVFSAAQVEKLARLIDPSRGPVTLLATPTTTGSALSASSKPAVSSAPALPSKPLFPSFGPATPAASDGADQRKAIMSAIVSEKPNVKWTDVAGLDQAKRELQRAIVFPARFPNLFDEKRRPSGAILLYGPPGTGKSYLAKAVATEVDHAFFSISSADIMSKYMGESEKLVRQLFTLARENRPSIIFIDEIDALCSNREGAGGGDKPGEPSARMKTELLVQLDGLHASNSTPAAGQSHRDANAGVTVLAATNLPWLLDPAFRRRFEPRVYIPLPSREARRELFRIHAGRWAEGPEAVLAAEDLDALAALTEGYSGSDVAQAVRRALGASLGRVQQARFFRVVRDEGGEDGNMYAPCGEEEEGAIKMTWEQVPKNRLVAPPVTAEDFKEVLRNRRVKASVGVGELTRYVQWTEEFGVEGSG</sequence>
<accession>A0ABR4DEI1</accession>
<keyword evidence="1" id="KW-0547">Nucleotide-binding</keyword>
<dbReference type="InterPro" id="IPR003960">
    <property type="entry name" value="ATPase_AAA_CS"/>
</dbReference>
<protein>
    <recommendedName>
        <fullName evidence="4">AAA+ ATPase domain-containing protein</fullName>
    </recommendedName>
</protein>
<feature type="compositionally biased region" description="Low complexity" evidence="3">
    <location>
        <begin position="51"/>
        <end position="61"/>
    </location>
</feature>
<keyword evidence="6" id="KW-1185">Reference proteome</keyword>
<dbReference type="EMBL" id="JAZGUE010000003">
    <property type="protein sequence ID" value="KAL2268444.1"/>
    <property type="molecule type" value="Genomic_DNA"/>
</dbReference>
<dbReference type="InterPro" id="IPR041569">
    <property type="entry name" value="AAA_lid_3"/>
</dbReference>
<dbReference type="InterPro" id="IPR003959">
    <property type="entry name" value="ATPase_AAA_core"/>
</dbReference>
<evidence type="ECO:0000256" key="2">
    <source>
        <dbReference type="ARBA" id="ARBA00022840"/>
    </source>
</evidence>
<organism evidence="5 6">
    <name type="scientific">Remersonia thermophila</name>
    <dbReference type="NCBI Taxonomy" id="72144"/>
    <lineage>
        <taxon>Eukaryota</taxon>
        <taxon>Fungi</taxon>
        <taxon>Dikarya</taxon>
        <taxon>Ascomycota</taxon>
        <taxon>Pezizomycotina</taxon>
        <taxon>Sordariomycetes</taxon>
        <taxon>Sordariomycetidae</taxon>
        <taxon>Sordariales</taxon>
        <taxon>Sordariales incertae sedis</taxon>
        <taxon>Remersonia</taxon>
    </lineage>
</organism>
<dbReference type="Gene3D" id="1.10.8.60">
    <property type="match status" value="1"/>
</dbReference>
<reference evidence="5 6" key="1">
    <citation type="journal article" date="2024" name="Commun. Biol.">
        <title>Comparative genomic analysis of thermophilic fungi reveals convergent evolutionary adaptations and gene losses.</title>
        <authorList>
            <person name="Steindorff A.S."/>
            <person name="Aguilar-Pontes M.V."/>
            <person name="Robinson A.J."/>
            <person name="Andreopoulos B."/>
            <person name="LaButti K."/>
            <person name="Kuo A."/>
            <person name="Mondo S."/>
            <person name="Riley R."/>
            <person name="Otillar R."/>
            <person name="Haridas S."/>
            <person name="Lipzen A."/>
            <person name="Grimwood J."/>
            <person name="Schmutz J."/>
            <person name="Clum A."/>
            <person name="Reid I.D."/>
            <person name="Moisan M.C."/>
            <person name="Butler G."/>
            <person name="Nguyen T.T.M."/>
            <person name="Dewar K."/>
            <person name="Conant G."/>
            <person name="Drula E."/>
            <person name="Henrissat B."/>
            <person name="Hansel C."/>
            <person name="Singer S."/>
            <person name="Hutchinson M.I."/>
            <person name="de Vries R.P."/>
            <person name="Natvig D.O."/>
            <person name="Powell A.J."/>
            <person name="Tsang A."/>
            <person name="Grigoriev I.V."/>
        </authorList>
    </citation>
    <scope>NUCLEOTIDE SEQUENCE [LARGE SCALE GENOMIC DNA]</scope>
    <source>
        <strain evidence="5 6">ATCC 22073</strain>
    </source>
</reference>
<evidence type="ECO:0000256" key="1">
    <source>
        <dbReference type="ARBA" id="ARBA00022741"/>
    </source>
</evidence>
<dbReference type="SMART" id="SM00382">
    <property type="entry name" value="AAA"/>
    <property type="match status" value="1"/>
</dbReference>
<dbReference type="RefSeq" id="XP_070867168.1">
    <property type="nucleotide sequence ID" value="XM_071009652.1"/>
</dbReference>
<comment type="caution">
    <text evidence="5">The sequence shown here is derived from an EMBL/GenBank/DDBJ whole genome shotgun (WGS) entry which is preliminary data.</text>
</comment>
<dbReference type="Pfam" id="PF17862">
    <property type="entry name" value="AAA_lid_3"/>
    <property type="match status" value="1"/>
</dbReference>
<dbReference type="GeneID" id="98124296"/>
<dbReference type="Pfam" id="PF09336">
    <property type="entry name" value="Vps4_C"/>
    <property type="match status" value="1"/>
</dbReference>
<dbReference type="SUPFAM" id="SSF52540">
    <property type="entry name" value="P-loop containing nucleoside triphosphate hydrolases"/>
    <property type="match status" value="1"/>
</dbReference>
<dbReference type="InterPro" id="IPR015415">
    <property type="entry name" value="Spast_Vps4_C"/>
</dbReference>
<feature type="domain" description="AAA+ ATPase" evidence="4">
    <location>
        <begin position="459"/>
        <end position="612"/>
    </location>
</feature>
<dbReference type="PANTHER" id="PTHR23074:SF83">
    <property type="entry name" value="VACUOLAR PROTEIN SORTING-ASSOCIATED PROTEIN 4A"/>
    <property type="match status" value="1"/>
</dbReference>
<feature type="region of interest" description="Disordered" evidence="3">
    <location>
        <begin position="27"/>
        <end position="61"/>
    </location>
</feature>
<dbReference type="Pfam" id="PF00004">
    <property type="entry name" value="AAA"/>
    <property type="match status" value="1"/>
</dbReference>
<name>A0ABR4DEI1_9PEZI</name>
<evidence type="ECO:0000259" key="4">
    <source>
        <dbReference type="SMART" id="SM00382"/>
    </source>
</evidence>
<dbReference type="Gene3D" id="3.40.50.300">
    <property type="entry name" value="P-loop containing nucleotide triphosphate hydrolases"/>
    <property type="match status" value="1"/>
</dbReference>